<organism evidence="1 2">
    <name type="scientific">Ensete ventricosum</name>
    <name type="common">Abyssinian banana</name>
    <name type="synonym">Musa ensete</name>
    <dbReference type="NCBI Taxonomy" id="4639"/>
    <lineage>
        <taxon>Eukaryota</taxon>
        <taxon>Viridiplantae</taxon>
        <taxon>Streptophyta</taxon>
        <taxon>Embryophyta</taxon>
        <taxon>Tracheophyta</taxon>
        <taxon>Spermatophyta</taxon>
        <taxon>Magnoliopsida</taxon>
        <taxon>Liliopsida</taxon>
        <taxon>Zingiberales</taxon>
        <taxon>Musaceae</taxon>
        <taxon>Ensete</taxon>
    </lineage>
</organism>
<dbReference type="Proteomes" id="UP000287651">
    <property type="component" value="Unassembled WGS sequence"/>
</dbReference>
<accession>A0A426Y1D0</accession>
<gene>
    <name evidence="1" type="ORF">B296_00049894</name>
</gene>
<evidence type="ECO:0000313" key="2">
    <source>
        <dbReference type="Proteomes" id="UP000287651"/>
    </source>
</evidence>
<sequence>MPLWFASYLGTVGDPFIICLSCAVSDCRKRFQGQKNNLIKRLVNMINLFTVNFQLEKLVSEDALHYDVISFHYYIQFHLHVQVRTDDLFC</sequence>
<dbReference type="AlphaFoldDB" id="A0A426Y1D0"/>
<comment type="caution">
    <text evidence="1">The sequence shown here is derived from an EMBL/GenBank/DDBJ whole genome shotgun (WGS) entry which is preliminary data.</text>
</comment>
<reference evidence="1 2" key="1">
    <citation type="journal article" date="2014" name="Agronomy (Basel)">
        <title>A Draft Genome Sequence for Ensete ventricosum, the Drought-Tolerant Tree Against Hunger.</title>
        <authorList>
            <person name="Harrison J."/>
            <person name="Moore K.A."/>
            <person name="Paszkiewicz K."/>
            <person name="Jones T."/>
            <person name="Grant M."/>
            <person name="Ambacheew D."/>
            <person name="Muzemil S."/>
            <person name="Studholme D.J."/>
        </authorList>
    </citation>
    <scope>NUCLEOTIDE SEQUENCE [LARGE SCALE GENOMIC DNA]</scope>
</reference>
<name>A0A426Y1D0_ENSVE</name>
<protein>
    <submittedName>
        <fullName evidence="1">Uncharacterized protein</fullName>
    </submittedName>
</protein>
<dbReference type="EMBL" id="AMZH03015746">
    <property type="protein sequence ID" value="RRT45573.1"/>
    <property type="molecule type" value="Genomic_DNA"/>
</dbReference>
<proteinExistence type="predicted"/>
<evidence type="ECO:0000313" key="1">
    <source>
        <dbReference type="EMBL" id="RRT45573.1"/>
    </source>
</evidence>